<feature type="compositionally biased region" description="Basic and acidic residues" evidence="1">
    <location>
        <begin position="45"/>
        <end position="57"/>
    </location>
</feature>
<comment type="caution">
    <text evidence="2">The sequence shown here is derived from an EMBL/GenBank/DDBJ whole genome shotgun (WGS) entry which is preliminary data.</text>
</comment>
<dbReference type="EMBL" id="JACSQK010000001">
    <property type="protein sequence ID" value="MBD7958878.1"/>
    <property type="molecule type" value="Genomic_DNA"/>
</dbReference>
<proteinExistence type="predicted"/>
<dbReference type="Proteomes" id="UP000634919">
    <property type="component" value="Unassembled WGS sequence"/>
</dbReference>
<sequence>MRRVLPLLMILLLTLRGLLGDAMAMGTLPQAVPHMSAASAVQPHADSHANSHADHQRLAASPAGDVHSMGSSQHAAAADMLPGTEHCATTTPSAPGCAGSHHSTPCAACGICHSVLSSPAAVAPAHALPAHATPASGQARFASAALLQAIKPPIA</sequence>
<evidence type="ECO:0008006" key="4">
    <source>
        <dbReference type="Google" id="ProtNLM"/>
    </source>
</evidence>
<gene>
    <name evidence="2" type="ORF">H9646_00110</name>
</gene>
<reference evidence="2 3" key="1">
    <citation type="submission" date="2020-08" db="EMBL/GenBank/DDBJ databases">
        <title>A Genomic Blueprint of the Chicken Gut Microbiome.</title>
        <authorList>
            <person name="Gilroy R."/>
            <person name="Ravi A."/>
            <person name="Getino M."/>
            <person name="Pursley I."/>
            <person name="Horton D.L."/>
            <person name="Alikhan N.-F."/>
            <person name="Baker D."/>
            <person name="Gharbi K."/>
            <person name="Hall N."/>
            <person name="Watson M."/>
            <person name="Adriaenssens E.M."/>
            <person name="Foster-Nyarko E."/>
            <person name="Jarju S."/>
            <person name="Secka A."/>
            <person name="Antonio M."/>
            <person name="Oren A."/>
            <person name="Chaudhuri R."/>
            <person name="La Ragione R.M."/>
            <person name="Hildebrand F."/>
            <person name="Pallen M.J."/>
        </authorList>
    </citation>
    <scope>NUCLEOTIDE SEQUENCE [LARGE SCALE GENOMIC DNA]</scope>
    <source>
        <strain evidence="2 3">Sa2CVA6</strain>
    </source>
</reference>
<evidence type="ECO:0000313" key="3">
    <source>
        <dbReference type="Proteomes" id="UP000634919"/>
    </source>
</evidence>
<accession>A0ABR8S5X2</accession>
<dbReference type="RefSeq" id="WP_191721312.1">
    <property type="nucleotide sequence ID" value="NZ_JACSQK010000001.1"/>
</dbReference>
<keyword evidence="3" id="KW-1185">Reference proteome</keyword>
<organism evidence="2 3">
    <name type="scientific">Comamonas avium</name>
    <dbReference type="NCBI Taxonomy" id="2762231"/>
    <lineage>
        <taxon>Bacteria</taxon>
        <taxon>Pseudomonadati</taxon>
        <taxon>Pseudomonadota</taxon>
        <taxon>Betaproteobacteria</taxon>
        <taxon>Burkholderiales</taxon>
        <taxon>Comamonadaceae</taxon>
        <taxon>Comamonas</taxon>
    </lineage>
</organism>
<evidence type="ECO:0000256" key="1">
    <source>
        <dbReference type="SAM" id="MobiDB-lite"/>
    </source>
</evidence>
<evidence type="ECO:0000313" key="2">
    <source>
        <dbReference type="EMBL" id="MBD7958878.1"/>
    </source>
</evidence>
<name>A0ABR8S5X2_9BURK</name>
<protein>
    <recommendedName>
        <fullName evidence="4">CopL family metal-binding regulatory protein</fullName>
    </recommendedName>
</protein>
<feature type="region of interest" description="Disordered" evidence="1">
    <location>
        <begin position="36"/>
        <end position="69"/>
    </location>
</feature>